<dbReference type="Gene3D" id="3.40.1030.10">
    <property type="entry name" value="Nucleoside phosphorylase/phosphoribosyltransferase catalytic domain"/>
    <property type="match status" value="1"/>
</dbReference>
<dbReference type="InterPro" id="IPR036566">
    <property type="entry name" value="PYNP-like_C_sf"/>
</dbReference>
<proteinExistence type="inferred from homology"/>
<dbReference type="PIRSF" id="PIRSF000478">
    <property type="entry name" value="TP_PyNP"/>
    <property type="match status" value="1"/>
</dbReference>
<comment type="catalytic activity">
    <reaction evidence="10">
        <text>uridine + phosphate = alpha-D-ribose 1-phosphate + uracil</text>
        <dbReference type="Rhea" id="RHEA:24388"/>
        <dbReference type="ChEBI" id="CHEBI:16704"/>
        <dbReference type="ChEBI" id="CHEBI:17568"/>
        <dbReference type="ChEBI" id="CHEBI:43474"/>
        <dbReference type="ChEBI" id="CHEBI:57720"/>
        <dbReference type="EC" id="2.4.2.2"/>
    </reaction>
</comment>
<dbReference type="GO" id="GO:0009032">
    <property type="term" value="F:thymidine phosphorylase activity"/>
    <property type="evidence" value="ECO:0007669"/>
    <property type="project" value="TreeGrafter"/>
</dbReference>
<evidence type="ECO:0000256" key="3">
    <source>
        <dbReference type="ARBA" id="ARBA00003877"/>
    </source>
</evidence>
<evidence type="ECO:0000256" key="4">
    <source>
        <dbReference type="ARBA" id="ARBA00006915"/>
    </source>
</evidence>
<dbReference type="SMART" id="SM00941">
    <property type="entry name" value="PYNP_C"/>
    <property type="match status" value="1"/>
</dbReference>
<comment type="cofactor">
    <cofactor evidence="2">
        <name>K(+)</name>
        <dbReference type="ChEBI" id="CHEBI:29103"/>
    </cofactor>
</comment>
<dbReference type="AlphaFoldDB" id="A0A0R1ZY94"/>
<evidence type="ECO:0000256" key="7">
    <source>
        <dbReference type="ARBA" id="ARBA00014680"/>
    </source>
</evidence>
<dbReference type="InterPro" id="IPR017872">
    <property type="entry name" value="Pyrmidine_PPase_CS"/>
</dbReference>
<evidence type="ECO:0000313" key="13">
    <source>
        <dbReference type="EMBL" id="KRM55916.1"/>
    </source>
</evidence>
<evidence type="ECO:0000256" key="5">
    <source>
        <dbReference type="ARBA" id="ARBA00011738"/>
    </source>
</evidence>
<dbReference type="GO" id="GO:0006213">
    <property type="term" value="P:pyrimidine nucleoside metabolic process"/>
    <property type="evidence" value="ECO:0007669"/>
    <property type="project" value="InterPro"/>
</dbReference>
<evidence type="ECO:0000256" key="6">
    <source>
        <dbReference type="ARBA" id="ARBA00011889"/>
    </source>
</evidence>
<dbReference type="STRING" id="1291052.FC18_GL000969"/>
<feature type="domain" description="Pyrimidine nucleoside phosphorylase C-terminal" evidence="12">
    <location>
        <begin position="345"/>
        <end position="418"/>
    </location>
</feature>
<dbReference type="NCBIfam" id="NF004490">
    <property type="entry name" value="PRK05820.1"/>
    <property type="match status" value="1"/>
</dbReference>
<dbReference type="Proteomes" id="UP000051679">
    <property type="component" value="Unassembled WGS sequence"/>
</dbReference>
<dbReference type="EC" id="2.4.2.2" evidence="6"/>
<dbReference type="InterPro" id="IPR018090">
    <property type="entry name" value="Pyrmidine_PPas_bac/euk"/>
</dbReference>
<evidence type="ECO:0000256" key="11">
    <source>
        <dbReference type="ARBA" id="ARBA00048525"/>
    </source>
</evidence>
<protein>
    <recommendedName>
        <fullName evidence="7">Pyrimidine-nucleoside phosphorylase</fullName>
        <ecNumber evidence="6">2.4.2.2</ecNumber>
    </recommendedName>
</protein>
<evidence type="ECO:0000259" key="12">
    <source>
        <dbReference type="SMART" id="SM00941"/>
    </source>
</evidence>
<dbReference type="FunFam" id="3.40.1030.10:FF:000003">
    <property type="entry name" value="Pyrimidine-nucleoside phosphorylase"/>
    <property type="match status" value="1"/>
</dbReference>
<dbReference type="GO" id="GO:0004645">
    <property type="term" value="F:1,4-alpha-oligoglucan phosphorylase activity"/>
    <property type="evidence" value="ECO:0007669"/>
    <property type="project" value="InterPro"/>
</dbReference>
<evidence type="ECO:0000256" key="1">
    <source>
        <dbReference type="ARBA" id="ARBA00001066"/>
    </source>
</evidence>
<comment type="caution">
    <text evidence="13">The sequence shown here is derived from an EMBL/GenBank/DDBJ whole genome shotgun (WGS) entry which is preliminary data.</text>
</comment>
<dbReference type="InterPro" id="IPR036320">
    <property type="entry name" value="Glycosyl_Trfase_fam3_N_dom_sf"/>
</dbReference>
<evidence type="ECO:0000256" key="8">
    <source>
        <dbReference type="ARBA" id="ARBA00022676"/>
    </source>
</evidence>
<dbReference type="InterPro" id="IPR035902">
    <property type="entry name" value="Nuc_phospho_transferase"/>
</dbReference>
<dbReference type="EMBL" id="AYYO01000011">
    <property type="protein sequence ID" value="KRM55916.1"/>
    <property type="molecule type" value="Genomic_DNA"/>
</dbReference>
<comment type="catalytic activity">
    <reaction evidence="1">
        <text>2'-deoxyuridine + phosphate = 2-deoxy-alpha-D-ribose 1-phosphate + uracil</text>
        <dbReference type="Rhea" id="RHEA:22824"/>
        <dbReference type="ChEBI" id="CHEBI:16450"/>
        <dbReference type="ChEBI" id="CHEBI:17568"/>
        <dbReference type="ChEBI" id="CHEBI:43474"/>
        <dbReference type="ChEBI" id="CHEBI:57259"/>
        <dbReference type="EC" id="2.4.2.2"/>
    </reaction>
</comment>
<dbReference type="Pfam" id="PF00591">
    <property type="entry name" value="Glycos_transf_3"/>
    <property type="match status" value="1"/>
</dbReference>
<evidence type="ECO:0000256" key="10">
    <source>
        <dbReference type="ARBA" id="ARBA00048453"/>
    </source>
</evidence>
<reference evidence="13 14" key="1">
    <citation type="journal article" date="2015" name="Genome Announc.">
        <title>Expanding the biotechnology potential of lactobacilli through comparative genomics of 213 strains and associated genera.</title>
        <authorList>
            <person name="Sun Z."/>
            <person name="Harris H.M."/>
            <person name="McCann A."/>
            <person name="Guo C."/>
            <person name="Argimon S."/>
            <person name="Zhang W."/>
            <person name="Yang X."/>
            <person name="Jeffery I.B."/>
            <person name="Cooney J.C."/>
            <person name="Kagawa T.F."/>
            <person name="Liu W."/>
            <person name="Song Y."/>
            <person name="Salvetti E."/>
            <person name="Wrobel A."/>
            <person name="Rasinkangas P."/>
            <person name="Parkhill J."/>
            <person name="Rea M.C."/>
            <person name="O'Sullivan O."/>
            <person name="Ritari J."/>
            <person name="Douillard F.P."/>
            <person name="Paul Ross R."/>
            <person name="Yang R."/>
            <person name="Briner A.E."/>
            <person name="Felis G.E."/>
            <person name="de Vos W.M."/>
            <person name="Barrangou R."/>
            <person name="Klaenhammer T.R."/>
            <person name="Caufield P.W."/>
            <person name="Cui Y."/>
            <person name="Zhang H."/>
            <person name="O'Toole P.W."/>
        </authorList>
    </citation>
    <scope>NUCLEOTIDE SEQUENCE [LARGE SCALE GENOMIC DNA]</scope>
    <source>
        <strain evidence="13 14">DSM 20505</strain>
    </source>
</reference>
<evidence type="ECO:0000256" key="2">
    <source>
        <dbReference type="ARBA" id="ARBA00001958"/>
    </source>
</evidence>
<dbReference type="Gene3D" id="3.90.1170.30">
    <property type="entry name" value="Pyrimidine nucleoside phosphorylase-like, C-terminal domain"/>
    <property type="match status" value="1"/>
</dbReference>
<dbReference type="Pfam" id="PF07831">
    <property type="entry name" value="PYNP_C"/>
    <property type="match status" value="1"/>
</dbReference>
<gene>
    <name evidence="13" type="ORF">FC18_GL000969</name>
</gene>
<dbReference type="PANTHER" id="PTHR10515:SF0">
    <property type="entry name" value="THYMIDINE PHOSPHORYLASE"/>
    <property type="match status" value="1"/>
</dbReference>
<dbReference type="InterPro" id="IPR000053">
    <property type="entry name" value="Thymidine/pyrmidine_PPase"/>
</dbReference>
<keyword evidence="9" id="KW-0808">Transferase</keyword>
<comment type="subunit">
    <text evidence="5">Homodimer.</text>
</comment>
<dbReference type="PANTHER" id="PTHR10515">
    <property type="entry name" value="THYMIDINE PHOSPHORYLASE"/>
    <property type="match status" value="1"/>
</dbReference>
<keyword evidence="8" id="KW-0328">Glycosyltransferase</keyword>
<dbReference type="InterPro" id="IPR013102">
    <property type="entry name" value="PYNP_C"/>
</dbReference>
<dbReference type="PATRIC" id="fig|1291052.5.peg.983"/>
<dbReference type="OrthoDB" id="9763887at2"/>
<dbReference type="GO" id="GO:0006206">
    <property type="term" value="P:pyrimidine nucleobase metabolic process"/>
    <property type="evidence" value="ECO:0007669"/>
    <property type="project" value="InterPro"/>
</dbReference>
<sequence>MRMVDLIAKKRDGGQLTKDEINWMIGEYVAERIPSYQMSALLMAIYFNGMADDEMAALADSMLHSGDVLDLSAIPGIKIDKHSTGGIGDKISLILSPVMGALGVDVPMISGRGLGFTGGTLDKLEAIPGFNVNMSTEDFIKQVQEHHIAIISASGEVAPADRKLYALRDVTATVESIPLIASSIMSKKISSGINALVLDVKTGSGAFMQKRADAEALAKALVAIGTAHNVATKALITDMSQPLGVTIGNSLEVAETIAVLNGRGPKDVRDLTVILASHMLVMAGKTDDIQAAASLAGDVLRDGRAKRAFKQLIADQGGDATVVDNPQKLPQAEYRIHVQATTSGYVQAIDAKALGLVSMQLGGGRKQAGDALDLAVGLVLHKKVGTPVAAGDTLVTVHSSTAEIGQLTADIQHAFTIGADEPEQTPLVLDVIEPVSK</sequence>
<dbReference type="SUPFAM" id="SSF47648">
    <property type="entry name" value="Nucleoside phosphorylase/phosphoribosyltransferase N-terminal domain"/>
    <property type="match status" value="1"/>
</dbReference>
<accession>A0A0R1ZY94</accession>
<dbReference type="NCBIfam" id="TIGR02644">
    <property type="entry name" value="Y_phosphoryl"/>
    <property type="match status" value="1"/>
</dbReference>
<dbReference type="PROSITE" id="PS00647">
    <property type="entry name" value="THYMID_PHOSPHORYLASE"/>
    <property type="match status" value="1"/>
</dbReference>
<name>A0A0R1ZY94_9LACO</name>
<evidence type="ECO:0000313" key="14">
    <source>
        <dbReference type="Proteomes" id="UP000051679"/>
    </source>
</evidence>
<comment type="similarity">
    <text evidence="4">Belongs to the thymidine/pyrimidine-nucleoside phosphorylase family.</text>
</comment>
<keyword evidence="14" id="KW-1185">Reference proteome</keyword>
<dbReference type="GO" id="GO:0005829">
    <property type="term" value="C:cytosol"/>
    <property type="evidence" value="ECO:0007669"/>
    <property type="project" value="TreeGrafter"/>
</dbReference>
<evidence type="ECO:0000256" key="9">
    <source>
        <dbReference type="ARBA" id="ARBA00022679"/>
    </source>
</evidence>
<comment type="catalytic activity">
    <reaction evidence="11">
        <text>thymidine + phosphate = 2-deoxy-alpha-D-ribose 1-phosphate + thymine</text>
        <dbReference type="Rhea" id="RHEA:16037"/>
        <dbReference type="ChEBI" id="CHEBI:17748"/>
        <dbReference type="ChEBI" id="CHEBI:17821"/>
        <dbReference type="ChEBI" id="CHEBI:43474"/>
        <dbReference type="ChEBI" id="CHEBI:57259"/>
        <dbReference type="EC" id="2.4.2.2"/>
    </reaction>
</comment>
<dbReference type="RefSeq" id="WP_056975486.1">
    <property type="nucleotide sequence ID" value="NZ_AYYO01000011.1"/>
</dbReference>
<dbReference type="Pfam" id="PF02885">
    <property type="entry name" value="Glycos_trans_3N"/>
    <property type="match status" value="1"/>
</dbReference>
<organism evidence="13 14">
    <name type="scientific">Lacticaseibacillus sharpeae JCM 1186 = DSM 20505</name>
    <dbReference type="NCBI Taxonomy" id="1291052"/>
    <lineage>
        <taxon>Bacteria</taxon>
        <taxon>Bacillati</taxon>
        <taxon>Bacillota</taxon>
        <taxon>Bacilli</taxon>
        <taxon>Lactobacillales</taxon>
        <taxon>Lactobacillaceae</taxon>
        <taxon>Lacticaseibacillus</taxon>
    </lineage>
</organism>
<dbReference type="InterPro" id="IPR017459">
    <property type="entry name" value="Glycosyl_Trfase_fam3_N_dom"/>
</dbReference>
<dbReference type="InterPro" id="IPR000312">
    <property type="entry name" value="Glycosyl_Trfase_fam3"/>
</dbReference>
<comment type="function">
    <text evidence="3">Catalyzes phosphorolysis of the pyrimidine nucleosides uridine, thymidine and 2'-deoxyuridine with the formation of the corresponding pyrimidine base and ribose-1-phosphate.</text>
</comment>
<dbReference type="SUPFAM" id="SSF52418">
    <property type="entry name" value="Nucleoside phosphorylase/phosphoribosyltransferase catalytic domain"/>
    <property type="match status" value="1"/>
</dbReference>
<dbReference type="SUPFAM" id="SSF54680">
    <property type="entry name" value="Pyrimidine nucleoside phosphorylase C-terminal domain"/>
    <property type="match status" value="1"/>
</dbReference>
<dbReference type="Gene3D" id="1.20.970.10">
    <property type="entry name" value="Transferase, Pyrimidine Nucleoside Phosphorylase, Chain C"/>
    <property type="match status" value="1"/>
</dbReference>